<organism evidence="1 2">
    <name type="scientific">Brassica oleracea var. oleracea</name>
    <dbReference type="NCBI Taxonomy" id="109376"/>
    <lineage>
        <taxon>Eukaryota</taxon>
        <taxon>Viridiplantae</taxon>
        <taxon>Streptophyta</taxon>
        <taxon>Embryophyta</taxon>
        <taxon>Tracheophyta</taxon>
        <taxon>Spermatophyta</taxon>
        <taxon>Magnoliopsida</taxon>
        <taxon>eudicotyledons</taxon>
        <taxon>Gunneridae</taxon>
        <taxon>Pentapetalae</taxon>
        <taxon>rosids</taxon>
        <taxon>malvids</taxon>
        <taxon>Brassicales</taxon>
        <taxon>Brassicaceae</taxon>
        <taxon>Brassiceae</taxon>
        <taxon>Brassica</taxon>
    </lineage>
</organism>
<dbReference type="OMA" id="KQWIVEF"/>
<dbReference type="EnsemblPlants" id="Bo00640s030.1">
    <property type="protein sequence ID" value="Bo00640s030.1"/>
    <property type="gene ID" value="Bo00640s030"/>
</dbReference>
<dbReference type="AlphaFoldDB" id="A0A0D2ZQA6"/>
<proteinExistence type="predicted"/>
<dbReference type="HOGENOM" id="CLU_2743574_0_0_1"/>
<accession>A0A0D2ZQA6</accession>
<protein>
    <submittedName>
        <fullName evidence="1">Uncharacterized protein</fullName>
    </submittedName>
</protein>
<evidence type="ECO:0000313" key="2">
    <source>
        <dbReference type="Proteomes" id="UP000032141"/>
    </source>
</evidence>
<name>A0A0D2ZQA6_BRAOL</name>
<reference evidence="1" key="2">
    <citation type="submission" date="2015-06" db="UniProtKB">
        <authorList>
            <consortium name="EnsemblPlants"/>
        </authorList>
    </citation>
    <scope>IDENTIFICATION</scope>
</reference>
<dbReference type="Gramene" id="Bo00640s030.1">
    <property type="protein sequence ID" value="Bo00640s030.1"/>
    <property type="gene ID" value="Bo00640s030"/>
</dbReference>
<reference evidence="1" key="1">
    <citation type="journal article" date="2014" name="Genome Biol.">
        <title>Transcriptome and methylome profiling reveals relics of genome dominance in the mesopolyploid Brassica oleracea.</title>
        <authorList>
            <person name="Parkin I.A."/>
            <person name="Koh C."/>
            <person name="Tang H."/>
            <person name="Robinson S.J."/>
            <person name="Kagale S."/>
            <person name="Clarke W.E."/>
            <person name="Town C.D."/>
            <person name="Nixon J."/>
            <person name="Krishnakumar V."/>
            <person name="Bidwell S.L."/>
            <person name="Denoeud F."/>
            <person name="Belcram H."/>
            <person name="Links M.G."/>
            <person name="Just J."/>
            <person name="Clarke C."/>
            <person name="Bender T."/>
            <person name="Huebert T."/>
            <person name="Mason A.S."/>
            <person name="Pires J.C."/>
            <person name="Barker G."/>
            <person name="Moore J."/>
            <person name="Walley P.G."/>
            <person name="Manoli S."/>
            <person name="Batley J."/>
            <person name="Edwards D."/>
            <person name="Nelson M.N."/>
            <person name="Wang X."/>
            <person name="Paterson A.H."/>
            <person name="King G."/>
            <person name="Bancroft I."/>
            <person name="Chalhoub B."/>
            <person name="Sharpe A.G."/>
        </authorList>
    </citation>
    <scope>NUCLEOTIDE SEQUENCE [LARGE SCALE GENOMIC DNA]</scope>
    <source>
        <strain evidence="1">cv. TO1000</strain>
    </source>
</reference>
<keyword evidence="2" id="KW-1185">Reference proteome</keyword>
<evidence type="ECO:0000313" key="1">
    <source>
        <dbReference type="EnsemblPlants" id="Bo00640s030.1"/>
    </source>
</evidence>
<dbReference type="Proteomes" id="UP000032141">
    <property type="component" value="Unassembled WGS sequence"/>
</dbReference>
<sequence length="71" mass="8213">MWVGSVNDVPRETSSYSLRRDDLSQLRADLEAMKVHLETIESLLDVFAVGNPEKQWIVEFRRHNLGISYPP</sequence>